<organism evidence="8 9">
    <name type="scientific">Chitinophaga niastensis</name>
    <dbReference type="NCBI Taxonomy" id="536980"/>
    <lineage>
        <taxon>Bacteria</taxon>
        <taxon>Pseudomonadati</taxon>
        <taxon>Bacteroidota</taxon>
        <taxon>Chitinophagia</taxon>
        <taxon>Chitinophagales</taxon>
        <taxon>Chitinophagaceae</taxon>
        <taxon>Chitinophaga</taxon>
    </lineage>
</organism>
<protein>
    <submittedName>
        <fullName evidence="8">Putative outer membrane starch-binding protein</fullName>
    </submittedName>
</protein>
<dbReference type="AlphaFoldDB" id="A0A2P8HNR9"/>
<dbReference type="GO" id="GO:0009279">
    <property type="term" value="C:cell outer membrane"/>
    <property type="evidence" value="ECO:0007669"/>
    <property type="project" value="UniProtKB-SubCell"/>
</dbReference>
<name>A0A2P8HNR9_CHINA</name>
<evidence type="ECO:0000259" key="6">
    <source>
        <dbReference type="Pfam" id="PF07980"/>
    </source>
</evidence>
<sequence>MTRYKYLLLFFIGIVSITLVSCSKYLDKKPDNLLTEDQIWQTRANAEGYLSNIYSARQGGGDYANIGASDEISVSIPGTFVRYMVGGNWSPSDWYYYNWGGYYTAIRESYIFEQNIDKVPADQLSGELKTQYKSENLFLRGYFYWMLLRQYGPFVKVTGTISQNADYNKYPRAPFDTCVAFINELMDRAGAGLPFVWSSSGNNGRATRGACLAVKEKVAQLAASPLWNGNPNFAGFKNQDGTPLAPAGYDQHKWKIAADAAKAIIDSNQYKLFTNLDNGGGAFDPYLSVRDLFLTTWNSEIILATMNWSRWGYTICSTPGPAGYNLYNATQNVVDAFSMKNGKTIDDPASQYVETGFAASNGDNYWEQKKGDWNMYANREPRFYAYIGYNGRPVVPAVSVDDKNYFSSDNNKDGTGRQELYYSGKAGMKGQGSSITTGYLPTKMISPSDNLRSMSSGAYRSPYILIRYAEILMDYVEALNEYDPGNANIVTYLNMVRTRAGLPGIETVYPAAVGNQDLMRKYILRERQVEFCFESDRYYTLIRRLLLGKPENQTIYGMNINANDNGLGFSFTGFYQRTLFQKRIWDNKMYLFPIQQLDLERDRALVQNPGW</sequence>
<dbReference type="InterPro" id="IPR011990">
    <property type="entry name" value="TPR-like_helical_dom_sf"/>
</dbReference>
<keyword evidence="4" id="KW-0472">Membrane</keyword>
<dbReference type="Proteomes" id="UP000240971">
    <property type="component" value="Unassembled WGS sequence"/>
</dbReference>
<evidence type="ECO:0000313" key="8">
    <source>
        <dbReference type="EMBL" id="PSL47864.1"/>
    </source>
</evidence>
<evidence type="ECO:0000256" key="5">
    <source>
        <dbReference type="ARBA" id="ARBA00023237"/>
    </source>
</evidence>
<feature type="domain" description="SusD-like N-terminal" evidence="7">
    <location>
        <begin position="24"/>
        <end position="214"/>
    </location>
</feature>
<dbReference type="OrthoDB" id="608091at2"/>
<comment type="subcellular location">
    <subcellularLocation>
        <location evidence="1">Cell outer membrane</location>
    </subcellularLocation>
</comment>
<evidence type="ECO:0000256" key="4">
    <source>
        <dbReference type="ARBA" id="ARBA00023136"/>
    </source>
</evidence>
<gene>
    <name evidence="8" type="ORF">CLV51_102724</name>
</gene>
<evidence type="ECO:0000313" key="9">
    <source>
        <dbReference type="Proteomes" id="UP000240971"/>
    </source>
</evidence>
<keyword evidence="9" id="KW-1185">Reference proteome</keyword>
<proteinExistence type="inferred from homology"/>
<dbReference type="RefSeq" id="WP_106528286.1">
    <property type="nucleotide sequence ID" value="NZ_PYAW01000002.1"/>
</dbReference>
<evidence type="ECO:0000256" key="3">
    <source>
        <dbReference type="ARBA" id="ARBA00022729"/>
    </source>
</evidence>
<dbReference type="PROSITE" id="PS51257">
    <property type="entry name" value="PROKAR_LIPOPROTEIN"/>
    <property type="match status" value="1"/>
</dbReference>
<dbReference type="InterPro" id="IPR012944">
    <property type="entry name" value="SusD_RagB_dom"/>
</dbReference>
<dbReference type="SUPFAM" id="SSF48452">
    <property type="entry name" value="TPR-like"/>
    <property type="match status" value="1"/>
</dbReference>
<dbReference type="Gene3D" id="1.25.40.390">
    <property type="match status" value="1"/>
</dbReference>
<evidence type="ECO:0000256" key="1">
    <source>
        <dbReference type="ARBA" id="ARBA00004442"/>
    </source>
</evidence>
<evidence type="ECO:0000256" key="2">
    <source>
        <dbReference type="ARBA" id="ARBA00006275"/>
    </source>
</evidence>
<feature type="domain" description="RagB/SusD" evidence="6">
    <location>
        <begin position="319"/>
        <end position="611"/>
    </location>
</feature>
<dbReference type="EMBL" id="PYAW01000002">
    <property type="protein sequence ID" value="PSL47864.1"/>
    <property type="molecule type" value="Genomic_DNA"/>
</dbReference>
<reference evidence="8 9" key="1">
    <citation type="submission" date="2018-03" db="EMBL/GenBank/DDBJ databases">
        <title>Genomic Encyclopedia of Archaeal and Bacterial Type Strains, Phase II (KMG-II): from individual species to whole genera.</title>
        <authorList>
            <person name="Goeker M."/>
        </authorList>
    </citation>
    <scope>NUCLEOTIDE SEQUENCE [LARGE SCALE GENOMIC DNA]</scope>
    <source>
        <strain evidence="8 9">DSM 24859</strain>
    </source>
</reference>
<comment type="caution">
    <text evidence="8">The sequence shown here is derived from an EMBL/GenBank/DDBJ whole genome shotgun (WGS) entry which is preliminary data.</text>
</comment>
<comment type="similarity">
    <text evidence="2">Belongs to the SusD family.</text>
</comment>
<dbReference type="Pfam" id="PF07980">
    <property type="entry name" value="SusD_RagB"/>
    <property type="match status" value="1"/>
</dbReference>
<keyword evidence="3" id="KW-0732">Signal</keyword>
<evidence type="ECO:0000259" key="7">
    <source>
        <dbReference type="Pfam" id="PF14322"/>
    </source>
</evidence>
<dbReference type="InterPro" id="IPR033985">
    <property type="entry name" value="SusD-like_N"/>
</dbReference>
<dbReference type="Pfam" id="PF14322">
    <property type="entry name" value="SusD-like_3"/>
    <property type="match status" value="1"/>
</dbReference>
<accession>A0A2P8HNR9</accession>
<keyword evidence="5" id="KW-0998">Cell outer membrane</keyword>